<protein>
    <submittedName>
        <fullName evidence="1">Uncharacterized protein</fullName>
    </submittedName>
</protein>
<dbReference type="AlphaFoldDB" id="A0A6N8JNB7"/>
<dbReference type="OrthoDB" id="3199592at2"/>
<name>A0A6N8JNB7_9ACTN</name>
<dbReference type="RefSeq" id="WP_160346489.1">
    <property type="nucleotide sequence ID" value="NZ_WSRR01000018.1"/>
</dbReference>
<sequence length="322" mass="35495">MALKDIRNRLSGAASAASGKVKAVGGTVAERAAGASVVVAERAKEGAQMAAEAQIEARKKKYAPVFREEYLAPDYDLPNMIVIEDEDKRKGIDVCEGAIGWLTRANGMEILHLYHEFVDESGLVFHPLPQMDAAYLLDVSGSGRFVNLECLFAETQKEKMAELQNVAYCLGAKYCRLETYESLEEESVVRRKGKASARKMGAVSASATGEVECGGTSLEERRMLFERDFSGSDKPVRPQLSWFKSSKEVNGLIDMRCSDSFDNEIRGYTVEIDCRSVATLSHARATAIDAALKGLKISLGLSLKEESSRESRQKMSFYIKFQ</sequence>
<comment type="caution">
    <text evidence="1">The sequence shown here is derived from an EMBL/GenBank/DDBJ whole genome shotgun (WGS) entry which is preliminary data.</text>
</comment>
<reference evidence="1 2" key="1">
    <citation type="submission" date="2019-12" db="EMBL/GenBank/DDBJ databases">
        <title>Microbes associate with the intestines of laboratory mice.</title>
        <authorList>
            <person name="Navarre W."/>
            <person name="Wong E."/>
        </authorList>
    </citation>
    <scope>NUCLEOTIDE SEQUENCE [LARGE SCALE GENOMIC DNA]</scope>
    <source>
        <strain evidence="1 2">NM66_B29</strain>
    </source>
</reference>
<gene>
    <name evidence="1" type="ORF">GKZ27_07795</name>
</gene>
<accession>A0A6N8JNB7</accession>
<organism evidence="1 2">
    <name type="scientific">Adlercreutzia mucosicola</name>
    <dbReference type="NCBI Taxonomy" id="580026"/>
    <lineage>
        <taxon>Bacteria</taxon>
        <taxon>Bacillati</taxon>
        <taxon>Actinomycetota</taxon>
        <taxon>Coriobacteriia</taxon>
        <taxon>Eggerthellales</taxon>
        <taxon>Eggerthellaceae</taxon>
        <taxon>Adlercreutzia</taxon>
    </lineage>
</organism>
<evidence type="ECO:0000313" key="2">
    <source>
        <dbReference type="Proteomes" id="UP000463388"/>
    </source>
</evidence>
<keyword evidence="2" id="KW-1185">Reference proteome</keyword>
<dbReference type="EMBL" id="WSRR01000018">
    <property type="protein sequence ID" value="MVX61355.1"/>
    <property type="molecule type" value="Genomic_DNA"/>
</dbReference>
<proteinExistence type="predicted"/>
<dbReference type="Proteomes" id="UP000463388">
    <property type="component" value="Unassembled WGS sequence"/>
</dbReference>
<evidence type="ECO:0000313" key="1">
    <source>
        <dbReference type="EMBL" id="MVX61355.1"/>
    </source>
</evidence>